<evidence type="ECO:0000256" key="2">
    <source>
        <dbReference type="ARBA" id="ARBA00022857"/>
    </source>
</evidence>
<dbReference type="EMBL" id="LBOW01000001">
    <property type="protein sequence ID" value="KKP45449.1"/>
    <property type="molecule type" value="Genomic_DNA"/>
</dbReference>
<dbReference type="Pfam" id="PF00106">
    <property type="entry name" value="adh_short"/>
    <property type="match status" value="1"/>
</dbReference>
<dbReference type="InterPro" id="IPR020904">
    <property type="entry name" value="Sc_DH/Rdtase_CS"/>
</dbReference>
<protein>
    <submittedName>
        <fullName evidence="4">3-oxoacyl-(Acyl-carrier protein) reductase</fullName>
    </submittedName>
</protein>
<accession>A0A0F9ZMP2</accession>
<keyword evidence="3" id="KW-0560">Oxidoreductase</keyword>
<dbReference type="PANTHER" id="PTHR43391">
    <property type="entry name" value="RETINOL DEHYDROGENASE-RELATED"/>
    <property type="match status" value="1"/>
</dbReference>
<sequence length="238" mass="26728">MKTAVITGAGGAMGSELVKALEKEDVTCILIERERDLLGELVHMLDGNKHFFYKADFTNQKDIQNIISNIISKHQKIDYLFNVAGIGIYKKLEDLTLSEWRASMDINVNSIFLFSKGLLPLLKNSKNAMVLSFGSGMGIYPKENRVAYCASKFALRGLSLTLSREFKGRGVDFVLLTLGSVMTDFGTGGLIYRKKLETNGKKYLNVEEVISKVIEIIKLSSRKEEYTLFPEGYEEETK</sequence>
<dbReference type="GO" id="GO:0005829">
    <property type="term" value="C:cytosol"/>
    <property type="evidence" value="ECO:0007669"/>
    <property type="project" value="TreeGrafter"/>
</dbReference>
<dbReference type="PRINTS" id="PR00081">
    <property type="entry name" value="GDHRDH"/>
</dbReference>
<comment type="similarity">
    <text evidence="1">Belongs to the short-chain dehydrogenases/reductases (SDR) family.</text>
</comment>
<gene>
    <name evidence="4" type="ORF">UR35_C0001G0046</name>
</gene>
<dbReference type="GO" id="GO:0016491">
    <property type="term" value="F:oxidoreductase activity"/>
    <property type="evidence" value="ECO:0007669"/>
    <property type="project" value="UniProtKB-KW"/>
</dbReference>
<keyword evidence="2" id="KW-0521">NADP</keyword>
<evidence type="ECO:0000256" key="1">
    <source>
        <dbReference type="ARBA" id="ARBA00006484"/>
    </source>
</evidence>
<dbReference type="STRING" id="1618566.UR35_C0001G0046"/>
<dbReference type="AlphaFoldDB" id="A0A0F9ZMP2"/>
<comment type="caution">
    <text evidence="4">The sequence shown here is derived from an EMBL/GenBank/DDBJ whole genome shotgun (WGS) entry which is preliminary data.</text>
</comment>
<proteinExistence type="inferred from homology"/>
<reference evidence="4 5" key="1">
    <citation type="journal article" date="2015" name="Nature">
        <title>rRNA introns, odd ribosomes, and small enigmatic genomes across a large radiation of phyla.</title>
        <authorList>
            <person name="Brown C.T."/>
            <person name="Hug L.A."/>
            <person name="Thomas B.C."/>
            <person name="Sharon I."/>
            <person name="Castelle C.J."/>
            <person name="Singh A."/>
            <person name="Wilkins M.J."/>
            <person name="Williams K.H."/>
            <person name="Banfield J.F."/>
        </authorList>
    </citation>
    <scope>NUCLEOTIDE SEQUENCE [LARGE SCALE GENOMIC DNA]</scope>
</reference>
<evidence type="ECO:0000313" key="5">
    <source>
        <dbReference type="Proteomes" id="UP000034778"/>
    </source>
</evidence>
<dbReference type="InterPro" id="IPR002347">
    <property type="entry name" value="SDR_fam"/>
</dbReference>
<dbReference type="Gene3D" id="3.40.50.720">
    <property type="entry name" value="NAD(P)-binding Rossmann-like Domain"/>
    <property type="match status" value="1"/>
</dbReference>
<name>A0A0F9ZMP2_9BACT</name>
<dbReference type="PATRIC" id="fig|1618566.3.peg.44"/>
<dbReference type="Proteomes" id="UP000034778">
    <property type="component" value="Unassembled WGS sequence"/>
</dbReference>
<dbReference type="PROSITE" id="PS00061">
    <property type="entry name" value="ADH_SHORT"/>
    <property type="match status" value="1"/>
</dbReference>
<dbReference type="CDD" id="cd05233">
    <property type="entry name" value="SDR_c"/>
    <property type="match status" value="1"/>
</dbReference>
<evidence type="ECO:0000313" key="4">
    <source>
        <dbReference type="EMBL" id="KKP45449.1"/>
    </source>
</evidence>
<dbReference type="PANTHER" id="PTHR43391:SF14">
    <property type="entry name" value="DEHYDROGENASE_REDUCTASE SDR FAMILY PROTEIN 7-LIKE"/>
    <property type="match status" value="1"/>
</dbReference>
<organism evidence="4 5">
    <name type="scientific">Candidatus Woesebacteria bacterium GW2011_GWB1_33_22</name>
    <dbReference type="NCBI Taxonomy" id="1618566"/>
    <lineage>
        <taxon>Bacteria</taxon>
        <taxon>Candidatus Woeseibacteriota</taxon>
    </lineage>
</organism>
<dbReference type="InterPro" id="IPR036291">
    <property type="entry name" value="NAD(P)-bd_dom_sf"/>
</dbReference>
<dbReference type="SUPFAM" id="SSF51735">
    <property type="entry name" value="NAD(P)-binding Rossmann-fold domains"/>
    <property type="match status" value="1"/>
</dbReference>
<evidence type="ECO:0000256" key="3">
    <source>
        <dbReference type="ARBA" id="ARBA00023002"/>
    </source>
</evidence>